<sequence length="192" mass="21890">MKNIFISGSMRIENIHKMVIDRIENIIRENFTILVGDADGVDASIQQILANKSYENVIVYCAGNYPRNNIGKWELKTVDTNHKPNTRSFFTAKDIVMAEKCGYGLMIWDSKSTGTLSNVYELLIRKKTSVVFVNKAKQFINVSNSKEFEQLVSKMSDSAFEKANQKIKLKEKIIAIKNEQLCLFPEANKKIT</sequence>
<reference evidence="1" key="1">
    <citation type="journal article" date="2011" name="Environ. Microbiol.">
        <title>Genomic insights into the metabolic potential of the polycyclic aromatic hydrocarbon degrading sulfate-reducing Deltaproteobacterium N47.</title>
        <authorList>
            <person name="Bergmann F."/>
            <person name="Selesi D."/>
            <person name="Weinmaier T."/>
            <person name="Tischler P."/>
            <person name="Rattei T."/>
            <person name="Meckenstock R.U."/>
        </authorList>
    </citation>
    <scope>NUCLEOTIDE SEQUENCE</scope>
</reference>
<dbReference type="AlphaFoldDB" id="E1YIB5"/>
<name>E1YIB5_9BACT</name>
<organism evidence="1">
    <name type="scientific">uncultured Desulfobacterium sp</name>
    <dbReference type="NCBI Taxonomy" id="201089"/>
    <lineage>
        <taxon>Bacteria</taxon>
        <taxon>Pseudomonadati</taxon>
        <taxon>Thermodesulfobacteriota</taxon>
        <taxon>Desulfobacteria</taxon>
        <taxon>Desulfobacterales</taxon>
        <taxon>Desulfobacteriaceae</taxon>
        <taxon>Desulfobacterium</taxon>
        <taxon>environmental samples</taxon>
    </lineage>
</organism>
<gene>
    <name evidence="1" type="ORF">N47_D31930</name>
</gene>
<protein>
    <submittedName>
        <fullName evidence="1">Uncharacterized protein</fullName>
    </submittedName>
</protein>
<dbReference type="EMBL" id="FR695874">
    <property type="protein sequence ID" value="CBX30384.1"/>
    <property type="molecule type" value="Genomic_DNA"/>
</dbReference>
<proteinExistence type="predicted"/>
<evidence type="ECO:0000313" key="1">
    <source>
        <dbReference type="EMBL" id="CBX30384.1"/>
    </source>
</evidence>
<accession>E1YIB5</accession>